<keyword evidence="2" id="KW-0597">Phosphoprotein</keyword>
<dbReference type="Pfam" id="PF00018">
    <property type="entry name" value="SH3_1"/>
    <property type="match status" value="1"/>
</dbReference>
<dbReference type="InterPro" id="IPR020635">
    <property type="entry name" value="Tyr_kinase_cat_dom"/>
</dbReference>
<evidence type="ECO:0000256" key="1">
    <source>
        <dbReference type="ARBA" id="ARBA00022443"/>
    </source>
</evidence>
<evidence type="ECO:0000259" key="17">
    <source>
        <dbReference type="PROSITE" id="PS50002"/>
    </source>
</evidence>
<dbReference type="InterPro" id="IPR000719">
    <property type="entry name" value="Prot_kinase_dom"/>
</dbReference>
<organism evidence="19 20">
    <name type="scientific">Sinocyclocheilus grahami</name>
    <name type="common">Dianchi golden-line fish</name>
    <name type="synonym">Barbus grahami</name>
    <dbReference type="NCBI Taxonomy" id="75366"/>
    <lineage>
        <taxon>Eukaryota</taxon>
        <taxon>Metazoa</taxon>
        <taxon>Chordata</taxon>
        <taxon>Craniata</taxon>
        <taxon>Vertebrata</taxon>
        <taxon>Euteleostomi</taxon>
        <taxon>Actinopterygii</taxon>
        <taxon>Neopterygii</taxon>
        <taxon>Teleostei</taxon>
        <taxon>Ostariophysi</taxon>
        <taxon>Cypriniformes</taxon>
        <taxon>Cyprinidae</taxon>
        <taxon>Cyprininae</taxon>
        <taxon>Sinocyclocheilus</taxon>
    </lineage>
</organism>
<dbReference type="InterPro" id="IPR036028">
    <property type="entry name" value="SH3-like_dom_sf"/>
</dbReference>
<dbReference type="GO" id="GO:0005524">
    <property type="term" value="F:ATP binding"/>
    <property type="evidence" value="ECO:0007669"/>
    <property type="project" value="UniProtKB-UniRule"/>
</dbReference>
<dbReference type="InterPro" id="IPR050198">
    <property type="entry name" value="Non-receptor_tyrosine_kinases"/>
</dbReference>
<evidence type="ECO:0000259" key="18">
    <source>
        <dbReference type="PROSITE" id="PS50011"/>
    </source>
</evidence>
<keyword evidence="6 15" id="KW-0418">Kinase</keyword>
<dbReference type="EC" id="2.7.10.2" evidence="15"/>
<dbReference type="Proteomes" id="UP000472262">
    <property type="component" value="Unassembled WGS sequence"/>
</dbReference>
<evidence type="ECO:0000256" key="3">
    <source>
        <dbReference type="ARBA" id="ARBA00022679"/>
    </source>
</evidence>
<keyword evidence="5 14" id="KW-0547">Nucleotide-binding</keyword>
<dbReference type="CDD" id="cd09934">
    <property type="entry name" value="SH2_Tec_family"/>
    <property type="match status" value="1"/>
</dbReference>
<dbReference type="InterPro" id="IPR008266">
    <property type="entry name" value="Tyr_kinase_AS"/>
</dbReference>
<keyword evidence="8 12" id="KW-0727">SH2 domain</keyword>
<dbReference type="Gene3D" id="2.30.30.40">
    <property type="entry name" value="SH3 Domains"/>
    <property type="match status" value="1"/>
</dbReference>
<dbReference type="Pfam" id="PF00017">
    <property type="entry name" value="SH2"/>
    <property type="match status" value="1"/>
</dbReference>
<feature type="domain" description="SH2" evidence="16">
    <location>
        <begin position="189"/>
        <end position="283"/>
    </location>
</feature>
<keyword evidence="7 14" id="KW-0067">ATP-binding</keyword>
<protein>
    <recommendedName>
        <fullName evidence="15">Tyrosine-protein kinase</fullName>
        <ecNumber evidence="15">2.7.10.2</ecNumber>
    </recommendedName>
</protein>
<dbReference type="PROSITE" id="PS00109">
    <property type="entry name" value="PROTEIN_KINASE_TYR"/>
    <property type="match status" value="1"/>
</dbReference>
<dbReference type="Ensembl" id="ENSSGRT00000036205.1">
    <property type="protein sequence ID" value="ENSSGRP00000033726.1"/>
    <property type="gene ID" value="ENSSGRG00000018267.1"/>
</dbReference>
<dbReference type="SMART" id="SM00252">
    <property type="entry name" value="SH2"/>
    <property type="match status" value="1"/>
</dbReference>
<dbReference type="SUPFAM" id="SSF56112">
    <property type="entry name" value="Protein kinase-like (PK-like)"/>
    <property type="match status" value="1"/>
</dbReference>
<evidence type="ECO:0000256" key="10">
    <source>
        <dbReference type="ARBA" id="ARBA00023288"/>
    </source>
</evidence>
<sequence>MFVPKATCWLLKGCRGSESYSLRVQSVVWSRFVRRCSQKRVLADGSHSGRSSPFSVISVSLRSSTRVDVNPTRYPGSVYTVCGHLFIRSVIHSFILCSCNGSLLVSQTQLSQKKLPPSPPEDDDIGVMKVVAMYDFTARESSDLTLHHGETYIILHKQHQLWWRAKDKNKGFIPSNYVTEIGTIEANDWYCKNINRAEAEHLLRQEGKDGGFVVRSSSQPSSYTVSVYTHSSGKGEVRHYQIKQTDTAQFFLAENHVFGSIPELINYHRHNAAGLVSRLRYPIGPMGTCLPATAGFNKWEINPSELTFMKELGSGQFGVVRLGKWRAQHKVAIKTINEGAMSDDDFIEEAKIMTRLCHPKLVQLYGVCVTQRPICIVTEFMENGCLLHFLRQHSRTLGRVQLLFMCQDICEGMEYLEQSSFIHRDLAARNCLVNERNAVKVCDFGMTRYVLDNQYTSSMGSRFPVKWSPPEVLHFSKFSNKSDVWSFGVLMWEVFSEGKTPFENCSNLEVVEKVTQGGRLYRPHRASAHIYNIMYRCWHERPHGRPPFSELLQNIRQITEEETDT</sequence>
<dbReference type="PRINTS" id="PR00109">
    <property type="entry name" value="TYRKINASE"/>
</dbReference>
<keyword evidence="4" id="KW-0519">Myristate</keyword>
<evidence type="ECO:0000313" key="20">
    <source>
        <dbReference type="Proteomes" id="UP000472262"/>
    </source>
</evidence>
<evidence type="ECO:0000256" key="14">
    <source>
        <dbReference type="PROSITE-ProRule" id="PRU10141"/>
    </source>
</evidence>
<dbReference type="InterPro" id="IPR017441">
    <property type="entry name" value="Protein_kinase_ATP_BS"/>
</dbReference>
<accession>A0A672MAM7</accession>
<dbReference type="PRINTS" id="PR00401">
    <property type="entry name" value="SH2DOMAIN"/>
</dbReference>
<name>A0A672MAM7_SINGR</name>
<evidence type="ECO:0000313" key="19">
    <source>
        <dbReference type="Ensembl" id="ENSSGRP00000033726.1"/>
    </source>
</evidence>
<dbReference type="SUPFAM" id="SSF50044">
    <property type="entry name" value="SH3-domain"/>
    <property type="match status" value="1"/>
</dbReference>
<dbReference type="PROSITE" id="PS50002">
    <property type="entry name" value="SH3"/>
    <property type="match status" value="1"/>
</dbReference>
<keyword evidence="10" id="KW-0449">Lipoprotein</keyword>
<evidence type="ECO:0000256" key="6">
    <source>
        <dbReference type="ARBA" id="ARBA00022777"/>
    </source>
</evidence>
<keyword evidence="9 15" id="KW-0829">Tyrosine-protein kinase</keyword>
<dbReference type="SMART" id="SM00219">
    <property type="entry name" value="TyrKc"/>
    <property type="match status" value="1"/>
</dbReference>
<dbReference type="InterPro" id="IPR011009">
    <property type="entry name" value="Kinase-like_dom_sf"/>
</dbReference>
<dbReference type="PRINTS" id="PR00452">
    <property type="entry name" value="SH3DOMAIN"/>
</dbReference>
<dbReference type="FunFam" id="3.30.200.20:FF:000053">
    <property type="entry name" value="Tyrosine-protein kinase"/>
    <property type="match status" value="1"/>
</dbReference>
<dbReference type="Gene3D" id="3.30.505.10">
    <property type="entry name" value="SH2 domain"/>
    <property type="match status" value="1"/>
</dbReference>
<dbReference type="Pfam" id="PF07714">
    <property type="entry name" value="PK_Tyr_Ser-Thr"/>
    <property type="match status" value="1"/>
</dbReference>
<evidence type="ECO:0000256" key="9">
    <source>
        <dbReference type="ARBA" id="ARBA00023137"/>
    </source>
</evidence>
<comment type="catalytic activity">
    <reaction evidence="11 15">
        <text>L-tyrosyl-[protein] + ATP = O-phospho-L-tyrosyl-[protein] + ADP + H(+)</text>
        <dbReference type="Rhea" id="RHEA:10596"/>
        <dbReference type="Rhea" id="RHEA-COMP:10136"/>
        <dbReference type="Rhea" id="RHEA-COMP:20101"/>
        <dbReference type="ChEBI" id="CHEBI:15378"/>
        <dbReference type="ChEBI" id="CHEBI:30616"/>
        <dbReference type="ChEBI" id="CHEBI:46858"/>
        <dbReference type="ChEBI" id="CHEBI:61978"/>
        <dbReference type="ChEBI" id="CHEBI:456216"/>
        <dbReference type="EC" id="2.7.10.2"/>
    </reaction>
</comment>
<dbReference type="InterPro" id="IPR000980">
    <property type="entry name" value="SH2"/>
</dbReference>
<evidence type="ECO:0000256" key="12">
    <source>
        <dbReference type="PROSITE-ProRule" id="PRU00191"/>
    </source>
</evidence>
<feature type="domain" description="SH3" evidence="17">
    <location>
        <begin position="125"/>
        <end position="183"/>
    </location>
</feature>
<dbReference type="AlphaFoldDB" id="A0A672MAM7"/>
<evidence type="ECO:0000256" key="11">
    <source>
        <dbReference type="ARBA" id="ARBA00051245"/>
    </source>
</evidence>
<dbReference type="PANTHER" id="PTHR24418">
    <property type="entry name" value="TYROSINE-PROTEIN KINASE"/>
    <property type="match status" value="1"/>
</dbReference>
<dbReference type="SUPFAM" id="SSF55550">
    <property type="entry name" value="SH2 domain"/>
    <property type="match status" value="1"/>
</dbReference>
<keyword evidence="3 15" id="KW-0808">Transferase</keyword>
<reference evidence="19" key="2">
    <citation type="submission" date="2025-09" db="UniProtKB">
        <authorList>
            <consortium name="Ensembl"/>
        </authorList>
    </citation>
    <scope>IDENTIFICATION</scope>
</reference>
<dbReference type="Gene3D" id="1.10.510.10">
    <property type="entry name" value="Transferase(Phosphotransferase) domain 1"/>
    <property type="match status" value="1"/>
</dbReference>
<feature type="binding site" evidence="14">
    <location>
        <position position="334"/>
    </location>
    <ligand>
        <name>ATP</name>
        <dbReference type="ChEBI" id="CHEBI:30616"/>
    </ligand>
</feature>
<feature type="domain" description="Protein kinase" evidence="18">
    <location>
        <begin position="306"/>
        <end position="559"/>
    </location>
</feature>
<dbReference type="PROSITE" id="PS50011">
    <property type="entry name" value="PROTEIN_KINASE_DOM"/>
    <property type="match status" value="1"/>
</dbReference>
<dbReference type="InterPro" id="IPR001245">
    <property type="entry name" value="Ser-Thr/Tyr_kinase_cat_dom"/>
</dbReference>
<keyword evidence="20" id="KW-1185">Reference proteome</keyword>
<dbReference type="InterPro" id="IPR036860">
    <property type="entry name" value="SH2_dom_sf"/>
</dbReference>
<evidence type="ECO:0000256" key="15">
    <source>
        <dbReference type="RuleBase" id="RU362096"/>
    </source>
</evidence>
<evidence type="ECO:0000256" key="2">
    <source>
        <dbReference type="ARBA" id="ARBA00022553"/>
    </source>
</evidence>
<gene>
    <name evidence="19" type="primary">LOC107571431</name>
</gene>
<dbReference type="PROSITE" id="PS50001">
    <property type="entry name" value="SH2"/>
    <property type="match status" value="1"/>
</dbReference>
<dbReference type="InParanoid" id="A0A672MAM7"/>
<evidence type="ECO:0000256" key="5">
    <source>
        <dbReference type="ARBA" id="ARBA00022741"/>
    </source>
</evidence>
<keyword evidence="1 13" id="KW-0728">SH3 domain</keyword>
<reference evidence="19" key="1">
    <citation type="submission" date="2025-08" db="UniProtKB">
        <authorList>
            <consortium name="Ensembl"/>
        </authorList>
    </citation>
    <scope>IDENTIFICATION</scope>
</reference>
<proteinExistence type="inferred from homology"/>
<evidence type="ECO:0000256" key="4">
    <source>
        <dbReference type="ARBA" id="ARBA00022707"/>
    </source>
</evidence>
<dbReference type="FunFam" id="1.10.510.10:FF:000052">
    <property type="entry name" value="Tyrosine-protein kinase"/>
    <property type="match status" value="1"/>
</dbReference>
<evidence type="ECO:0000256" key="7">
    <source>
        <dbReference type="ARBA" id="ARBA00022840"/>
    </source>
</evidence>
<evidence type="ECO:0000256" key="13">
    <source>
        <dbReference type="PROSITE-ProRule" id="PRU00192"/>
    </source>
</evidence>
<dbReference type="InterPro" id="IPR001452">
    <property type="entry name" value="SH3_domain"/>
</dbReference>
<evidence type="ECO:0000259" key="16">
    <source>
        <dbReference type="PROSITE" id="PS50001"/>
    </source>
</evidence>
<comment type="similarity">
    <text evidence="15">Belongs to the protein kinase superfamily. Tyr protein kinase family.</text>
</comment>
<evidence type="ECO:0000256" key="8">
    <source>
        <dbReference type="ARBA" id="ARBA00022999"/>
    </source>
</evidence>
<dbReference type="GO" id="GO:0004715">
    <property type="term" value="F:non-membrane spanning protein tyrosine kinase activity"/>
    <property type="evidence" value="ECO:0007669"/>
    <property type="project" value="UniProtKB-EC"/>
</dbReference>
<dbReference type="SMART" id="SM00326">
    <property type="entry name" value="SH3"/>
    <property type="match status" value="1"/>
</dbReference>
<dbReference type="PROSITE" id="PS00107">
    <property type="entry name" value="PROTEIN_KINASE_ATP"/>
    <property type="match status" value="1"/>
</dbReference>